<dbReference type="AlphaFoldDB" id="K6ZRY3"/>
<evidence type="ECO:0000313" key="1">
    <source>
        <dbReference type="EMBL" id="GAC31598.1"/>
    </source>
</evidence>
<dbReference type="EMBL" id="BAER01000017">
    <property type="protein sequence ID" value="GAC31598.1"/>
    <property type="molecule type" value="Genomic_DNA"/>
</dbReference>
<evidence type="ECO:0000313" key="2">
    <source>
        <dbReference type="Proteomes" id="UP000006322"/>
    </source>
</evidence>
<dbReference type="STRING" id="1129793.GPLA_0682"/>
<organism evidence="1 2">
    <name type="scientific">Paraglaciecola polaris LMG 21857</name>
    <dbReference type="NCBI Taxonomy" id="1129793"/>
    <lineage>
        <taxon>Bacteria</taxon>
        <taxon>Pseudomonadati</taxon>
        <taxon>Pseudomonadota</taxon>
        <taxon>Gammaproteobacteria</taxon>
        <taxon>Alteromonadales</taxon>
        <taxon>Alteromonadaceae</taxon>
        <taxon>Paraglaciecola</taxon>
    </lineage>
</organism>
<sequence length="52" mass="6068">MIIRALITALILSKRDCYRILIELVKRYQHHRIAHFSSCLKGLCKNKDNLSA</sequence>
<keyword evidence="2" id="KW-1185">Reference proteome</keyword>
<dbReference type="Proteomes" id="UP000006322">
    <property type="component" value="Unassembled WGS sequence"/>
</dbReference>
<protein>
    <submittedName>
        <fullName evidence="1">Uncharacterized protein</fullName>
    </submittedName>
</protein>
<comment type="caution">
    <text evidence="1">The sequence shown here is derived from an EMBL/GenBank/DDBJ whole genome shotgun (WGS) entry which is preliminary data.</text>
</comment>
<name>K6ZRY3_9ALTE</name>
<reference evidence="2" key="1">
    <citation type="journal article" date="2014" name="Environ. Microbiol.">
        <title>Comparative genomics of the marine bacterial genus Glaciecola reveals the high degree of genomic diversity and genomic characteristic for cold adaptation.</title>
        <authorList>
            <person name="Qin Q.L."/>
            <person name="Xie B.B."/>
            <person name="Yu Y."/>
            <person name="Shu Y.L."/>
            <person name="Rong J.C."/>
            <person name="Zhang Y.J."/>
            <person name="Zhao D.L."/>
            <person name="Chen X.L."/>
            <person name="Zhang X.Y."/>
            <person name="Chen B."/>
            <person name="Zhou B.C."/>
            <person name="Zhang Y.Z."/>
        </authorList>
    </citation>
    <scope>NUCLEOTIDE SEQUENCE [LARGE SCALE GENOMIC DNA]</scope>
    <source>
        <strain evidence="2">LMG 21857</strain>
    </source>
</reference>
<gene>
    <name evidence="1" type="ORF">GPLA_0682</name>
</gene>
<accession>K6ZRY3</accession>
<proteinExistence type="predicted"/>